<evidence type="ECO:0000313" key="2">
    <source>
        <dbReference type="Proteomes" id="UP000660270"/>
    </source>
</evidence>
<dbReference type="Pfam" id="PF06051">
    <property type="entry name" value="DUF928"/>
    <property type="match status" value="1"/>
</dbReference>
<dbReference type="GeneID" id="78217210"/>
<gene>
    <name evidence="1" type="ORF">H6G43_15045</name>
</gene>
<dbReference type="Proteomes" id="UP000660270">
    <property type="component" value="Unassembled WGS sequence"/>
</dbReference>
<keyword evidence="2" id="KW-1185">Reference proteome</keyword>
<evidence type="ECO:0000313" key="1">
    <source>
        <dbReference type="EMBL" id="MBD2686501.1"/>
    </source>
</evidence>
<protein>
    <submittedName>
        <fullName evidence="1">DUF928 domain-containing protein</fullName>
    </submittedName>
</protein>
<sequence>MNLLKYFLNPKKLVGIISSTLLVASVCPKQLLAQPLPMKISLDFPSGDSRGAPNSTIGGGRRGNSCITPDDEKGSVTALMPNPDNKSLTVSGTPEFYFYIPITTATTGEFILKSDGENIYEKSFKLPGKPGIVKLKIPAESALKIGSTYKWYFSIICNNDDRSYDEIIQGVIKRTAISESLNKDIQQTTPLKKAEIYAEHNIWAEVLSNISYLREPKLDEWDQLLKSVGLEKISRENVVDCCTSNPESK</sequence>
<comment type="caution">
    <text evidence="1">The sequence shown here is derived from an EMBL/GenBank/DDBJ whole genome shotgun (WGS) entry which is preliminary data.</text>
</comment>
<reference evidence="1 2" key="1">
    <citation type="journal article" date="2020" name="ISME J.">
        <title>Comparative genomics reveals insights into cyanobacterial evolution and habitat adaptation.</title>
        <authorList>
            <person name="Chen M.Y."/>
            <person name="Teng W.K."/>
            <person name="Zhao L."/>
            <person name="Hu C.X."/>
            <person name="Zhou Y.K."/>
            <person name="Han B.P."/>
            <person name="Song L.R."/>
            <person name="Shu W.S."/>
        </authorList>
    </citation>
    <scope>NUCLEOTIDE SEQUENCE [LARGE SCALE GENOMIC DNA]</scope>
    <source>
        <strain evidence="1 2">FACHB-1249</strain>
    </source>
</reference>
<name>A0ABR8IVL1_APHFL</name>
<proteinExistence type="predicted"/>
<accession>A0ABR8IVL1</accession>
<dbReference type="RefSeq" id="WP_190387324.1">
    <property type="nucleotide sequence ID" value="NZ_JACJTM010000034.1"/>
</dbReference>
<dbReference type="InterPro" id="IPR010328">
    <property type="entry name" value="DUF928"/>
</dbReference>
<dbReference type="EMBL" id="JACJTM010000034">
    <property type="protein sequence ID" value="MBD2686501.1"/>
    <property type="molecule type" value="Genomic_DNA"/>
</dbReference>
<organism evidence="1 2">
    <name type="scientific">Aphanizomenon flos-aquae FACHB-1249</name>
    <dbReference type="NCBI Taxonomy" id="2692889"/>
    <lineage>
        <taxon>Bacteria</taxon>
        <taxon>Bacillati</taxon>
        <taxon>Cyanobacteriota</taxon>
        <taxon>Cyanophyceae</taxon>
        <taxon>Nostocales</taxon>
        <taxon>Aphanizomenonaceae</taxon>
        <taxon>Aphanizomenon</taxon>
    </lineage>
</organism>